<name>A0A1T1GZ46_9GAMM</name>
<sequence length="157" mass="17882">MKKQLSNILIAIVFCGLLVGMGFTQSLLKSLPQLIMIFFGMLALGSLIIKRSFISSIPFYIVLGVMFYINIFLLASAAVDFIHPHQDWTSQNDGSIDRSPNLNWLWAIIVSFFLSPLSIVFYHKKIQRNKGLEIAFITLFIIVTLIIYIKFELLCCN</sequence>
<dbReference type="EMBL" id="MVKX01000005">
    <property type="protein sequence ID" value="OOV82750.1"/>
    <property type="molecule type" value="Genomic_DNA"/>
</dbReference>
<keyword evidence="1" id="KW-0812">Transmembrane</keyword>
<feature type="transmembrane region" description="Helical" evidence="1">
    <location>
        <begin position="134"/>
        <end position="151"/>
    </location>
</feature>
<evidence type="ECO:0000256" key="1">
    <source>
        <dbReference type="SAM" id="Phobius"/>
    </source>
</evidence>
<organism evidence="2 3">
    <name type="scientific">Acinetobacter amyesii</name>
    <dbReference type="NCBI Taxonomy" id="2942470"/>
    <lineage>
        <taxon>Bacteria</taxon>
        <taxon>Pseudomonadati</taxon>
        <taxon>Pseudomonadota</taxon>
        <taxon>Gammaproteobacteria</taxon>
        <taxon>Moraxellales</taxon>
        <taxon>Moraxellaceae</taxon>
        <taxon>Acinetobacter</taxon>
    </lineage>
</organism>
<dbReference type="AlphaFoldDB" id="A0A1T1GZ46"/>
<feature type="transmembrane region" description="Helical" evidence="1">
    <location>
        <begin position="61"/>
        <end position="83"/>
    </location>
</feature>
<protein>
    <submittedName>
        <fullName evidence="2">Uncharacterized protein</fullName>
    </submittedName>
</protein>
<dbReference type="Proteomes" id="UP000191160">
    <property type="component" value="Unassembled WGS sequence"/>
</dbReference>
<proteinExistence type="predicted"/>
<reference evidence="2 3" key="1">
    <citation type="submission" date="2017-02" db="EMBL/GenBank/DDBJ databases">
        <title>Acinetobacter sp. ANC 4945, whole genome shotgun sequencing project.</title>
        <authorList>
            <person name="Radolfova-Krizova L."/>
            <person name="Al Atrouni A."/>
            <person name="Nemec A."/>
        </authorList>
    </citation>
    <scope>NUCLEOTIDE SEQUENCE [LARGE SCALE GENOMIC DNA]</scope>
    <source>
        <strain evidence="2 3">ANC 4945</strain>
    </source>
</reference>
<keyword evidence="3" id="KW-1185">Reference proteome</keyword>
<dbReference type="RefSeq" id="WP_078190427.1">
    <property type="nucleotide sequence ID" value="NZ_JAMCOZ010000003.1"/>
</dbReference>
<feature type="transmembrane region" description="Helical" evidence="1">
    <location>
        <begin position="103"/>
        <end position="122"/>
    </location>
</feature>
<accession>A0A1T1GZ46</accession>
<evidence type="ECO:0000313" key="2">
    <source>
        <dbReference type="EMBL" id="OOV82750.1"/>
    </source>
</evidence>
<feature type="transmembrane region" description="Helical" evidence="1">
    <location>
        <begin position="30"/>
        <end position="49"/>
    </location>
</feature>
<keyword evidence="1" id="KW-0472">Membrane</keyword>
<evidence type="ECO:0000313" key="3">
    <source>
        <dbReference type="Proteomes" id="UP000191160"/>
    </source>
</evidence>
<feature type="transmembrane region" description="Helical" evidence="1">
    <location>
        <begin position="7"/>
        <end position="24"/>
    </location>
</feature>
<keyword evidence="1" id="KW-1133">Transmembrane helix</keyword>
<comment type="caution">
    <text evidence="2">The sequence shown here is derived from an EMBL/GenBank/DDBJ whole genome shotgun (WGS) entry which is preliminary data.</text>
</comment>
<gene>
    <name evidence="2" type="ORF">B1202_09880</name>
</gene>